<protein>
    <submittedName>
        <fullName evidence="1">Uncharacterized protein</fullName>
    </submittedName>
</protein>
<keyword evidence="2" id="KW-1185">Reference proteome</keyword>
<dbReference type="Proteomes" id="UP000823775">
    <property type="component" value="Unassembled WGS sequence"/>
</dbReference>
<name>A0ABS8SLE9_DATST</name>
<dbReference type="EMBL" id="JACEIK010000602">
    <property type="protein sequence ID" value="MCD7459687.1"/>
    <property type="molecule type" value="Genomic_DNA"/>
</dbReference>
<comment type="caution">
    <text evidence="1">The sequence shown here is derived from an EMBL/GenBank/DDBJ whole genome shotgun (WGS) entry which is preliminary data.</text>
</comment>
<gene>
    <name evidence="1" type="ORF">HAX54_041644</name>
</gene>
<accession>A0ABS8SLE9</accession>
<reference evidence="1 2" key="1">
    <citation type="journal article" date="2021" name="BMC Genomics">
        <title>Datura genome reveals duplications of psychoactive alkaloid biosynthetic genes and high mutation rate following tissue culture.</title>
        <authorList>
            <person name="Rajewski A."/>
            <person name="Carter-House D."/>
            <person name="Stajich J."/>
            <person name="Litt A."/>
        </authorList>
    </citation>
    <scope>NUCLEOTIDE SEQUENCE [LARGE SCALE GENOMIC DNA]</scope>
    <source>
        <strain evidence="1">AR-01</strain>
    </source>
</reference>
<feature type="non-terminal residue" evidence="1">
    <location>
        <position position="86"/>
    </location>
</feature>
<sequence>MAGFEVRGEGWCFGLEIKSLGCVSRLGSILKAGVGLGLRVKDWSRGGHRLSGSRLGLRTYCTYYGVVAVATKNFKRYFANAKESGV</sequence>
<evidence type="ECO:0000313" key="2">
    <source>
        <dbReference type="Proteomes" id="UP000823775"/>
    </source>
</evidence>
<proteinExistence type="predicted"/>
<evidence type="ECO:0000313" key="1">
    <source>
        <dbReference type="EMBL" id="MCD7459687.1"/>
    </source>
</evidence>
<organism evidence="1 2">
    <name type="scientific">Datura stramonium</name>
    <name type="common">Jimsonweed</name>
    <name type="synonym">Common thornapple</name>
    <dbReference type="NCBI Taxonomy" id="4076"/>
    <lineage>
        <taxon>Eukaryota</taxon>
        <taxon>Viridiplantae</taxon>
        <taxon>Streptophyta</taxon>
        <taxon>Embryophyta</taxon>
        <taxon>Tracheophyta</taxon>
        <taxon>Spermatophyta</taxon>
        <taxon>Magnoliopsida</taxon>
        <taxon>eudicotyledons</taxon>
        <taxon>Gunneridae</taxon>
        <taxon>Pentapetalae</taxon>
        <taxon>asterids</taxon>
        <taxon>lamiids</taxon>
        <taxon>Solanales</taxon>
        <taxon>Solanaceae</taxon>
        <taxon>Solanoideae</taxon>
        <taxon>Datureae</taxon>
        <taxon>Datura</taxon>
    </lineage>
</organism>